<protein>
    <submittedName>
        <fullName evidence="2">Exported protein</fullName>
    </submittedName>
</protein>
<proteinExistence type="predicted"/>
<dbReference type="Proteomes" id="UP000008963">
    <property type="component" value="Chromosome"/>
</dbReference>
<dbReference type="OrthoDB" id="5293772at2"/>
<dbReference type="HOGENOM" id="CLU_1675464_0_0_7"/>
<keyword evidence="3" id="KW-1185">Reference proteome</keyword>
<dbReference type="RefSeq" id="WP_014243388.1">
    <property type="nucleotide sequence ID" value="NC_016620.1"/>
</dbReference>
<sequence>MIKILVLLTFLLSSNNLFAQAKKSSFEYTNEIHGKIAKIKDISPNEFIGTLEELKADLDNFFDHKRKVCNGEFSSLILVASSPKDGGGNKLSDQERSLCFRELKALQSTYINNLFLARKRFLTWSFEKSVKDLDAQREQAIKSLQESFDKKRKTKRE</sequence>
<keyword evidence="1" id="KW-0732">Signal</keyword>
<evidence type="ECO:0000256" key="1">
    <source>
        <dbReference type="SAM" id="SignalP"/>
    </source>
</evidence>
<accession>E1X5N5</accession>
<gene>
    <name evidence="2" type="ordered locus">BMS_0697</name>
</gene>
<dbReference type="PATRIC" id="fig|862908.3.peg.670"/>
<evidence type="ECO:0000313" key="2">
    <source>
        <dbReference type="EMBL" id="CBW25602.1"/>
    </source>
</evidence>
<name>E1X5N5_HALMS</name>
<feature type="signal peptide" evidence="1">
    <location>
        <begin position="1"/>
        <end position="19"/>
    </location>
</feature>
<dbReference type="STRING" id="862908.BMS_0697"/>
<reference evidence="3" key="1">
    <citation type="journal article" date="2013" name="ISME J.">
        <title>A small predatory core genome in the divergent marine Bacteriovorax marinus SJ and the terrestrial Bdellovibrio bacteriovorus.</title>
        <authorList>
            <person name="Crossman L.C."/>
            <person name="Chen H."/>
            <person name="Cerdeno-Tarraga A.M."/>
            <person name="Brooks K."/>
            <person name="Quail M.A."/>
            <person name="Pineiro S.A."/>
            <person name="Hobley L."/>
            <person name="Sockett R.E."/>
            <person name="Bentley S.D."/>
            <person name="Parkhill J."/>
            <person name="Williams H.N."/>
            <person name="Stine O.C."/>
        </authorList>
    </citation>
    <scope>NUCLEOTIDE SEQUENCE [LARGE SCALE GENOMIC DNA]</scope>
    <source>
        <strain evidence="3">ATCC BAA-682 / DSM 15412 / SJ</strain>
    </source>
</reference>
<dbReference type="EMBL" id="FQ312005">
    <property type="protein sequence ID" value="CBW25602.1"/>
    <property type="molecule type" value="Genomic_DNA"/>
</dbReference>
<feature type="chain" id="PRO_5003154592" evidence="1">
    <location>
        <begin position="20"/>
        <end position="157"/>
    </location>
</feature>
<dbReference type="KEGG" id="bmx:BMS_0697"/>
<organism evidence="2 3">
    <name type="scientific">Halobacteriovorax marinus (strain ATCC BAA-682 / DSM 15412 / SJ)</name>
    <name type="common">Bacteriovorax marinus</name>
    <dbReference type="NCBI Taxonomy" id="862908"/>
    <lineage>
        <taxon>Bacteria</taxon>
        <taxon>Pseudomonadati</taxon>
        <taxon>Bdellovibrionota</taxon>
        <taxon>Bacteriovoracia</taxon>
        <taxon>Bacteriovoracales</taxon>
        <taxon>Halobacteriovoraceae</taxon>
        <taxon>Halobacteriovorax</taxon>
    </lineage>
</organism>
<evidence type="ECO:0000313" key="3">
    <source>
        <dbReference type="Proteomes" id="UP000008963"/>
    </source>
</evidence>
<dbReference type="AlphaFoldDB" id="E1X5N5"/>